<comment type="caution">
    <text evidence="3">The sequence shown here is derived from an EMBL/GenBank/DDBJ whole genome shotgun (WGS) entry which is preliminary data.</text>
</comment>
<dbReference type="GO" id="GO:0016491">
    <property type="term" value="F:oxidoreductase activity"/>
    <property type="evidence" value="ECO:0007669"/>
    <property type="project" value="UniProtKB-KW"/>
</dbReference>
<organism evidence="3 4">
    <name type="scientific">Actinophytocola glycyrrhizae</name>
    <dbReference type="NCBI Taxonomy" id="2044873"/>
    <lineage>
        <taxon>Bacteria</taxon>
        <taxon>Bacillati</taxon>
        <taxon>Actinomycetota</taxon>
        <taxon>Actinomycetes</taxon>
        <taxon>Pseudonocardiales</taxon>
        <taxon>Pseudonocardiaceae</taxon>
    </lineage>
</organism>
<dbReference type="InterPro" id="IPR002347">
    <property type="entry name" value="SDR_fam"/>
</dbReference>
<protein>
    <submittedName>
        <fullName evidence="3">SDR family NAD(P)-dependent oxidoreductase</fullName>
        <ecNumber evidence="3">1.-.-.-</ecNumber>
    </submittedName>
</protein>
<name>A0ABV9S930_9PSEU</name>
<keyword evidence="2 3" id="KW-0560">Oxidoreductase</keyword>
<dbReference type="EMBL" id="JBHSIS010000022">
    <property type="protein sequence ID" value="MFC4858263.1"/>
    <property type="molecule type" value="Genomic_DNA"/>
</dbReference>
<proteinExistence type="inferred from homology"/>
<reference evidence="4" key="1">
    <citation type="journal article" date="2019" name="Int. J. Syst. Evol. Microbiol.">
        <title>The Global Catalogue of Microorganisms (GCM) 10K type strain sequencing project: providing services to taxonomists for standard genome sequencing and annotation.</title>
        <authorList>
            <consortium name="The Broad Institute Genomics Platform"/>
            <consortium name="The Broad Institute Genome Sequencing Center for Infectious Disease"/>
            <person name="Wu L."/>
            <person name="Ma J."/>
        </authorList>
    </citation>
    <scope>NUCLEOTIDE SEQUENCE [LARGE SCALE GENOMIC DNA]</scope>
    <source>
        <strain evidence="4">ZS-22-S1</strain>
    </source>
</reference>
<evidence type="ECO:0000256" key="1">
    <source>
        <dbReference type="ARBA" id="ARBA00006484"/>
    </source>
</evidence>
<dbReference type="Proteomes" id="UP001595859">
    <property type="component" value="Unassembled WGS sequence"/>
</dbReference>
<gene>
    <name evidence="3" type="ORF">ACFPCV_32605</name>
</gene>
<comment type="similarity">
    <text evidence="1">Belongs to the short-chain dehydrogenases/reductases (SDR) family.</text>
</comment>
<evidence type="ECO:0000313" key="4">
    <source>
        <dbReference type="Proteomes" id="UP001595859"/>
    </source>
</evidence>
<evidence type="ECO:0000256" key="2">
    <source>
        <dbReference type="ARBA" id="ARBA00023002"/>
    </source>
</evidence>
<keyword evidence="4" id="KW-1185">Reference proteome</keyword>
<dbReference type="EC" id="1.-.-.-" evidence="3"/>
<sequence>MEIRGAALVVGVDGGLGRAVARRLRGEGCSLLVAGCGSGVEAFAQEVDGVGVVADLGSSGEVRRVVGLASDVDVLVVLVGGGEPGGPGVLGLGVDELDRAVDLNLRAPLLLARLAGERMVGKGRGHVVFVTSLVAKRPGGALDSATAFGVRGFALALRQEWEPLGVGVSCVNVGPVEEGETADGVALPAGFRPKSFEDVAQAVVRAIRHDRAEVDVADPVMRAGVVFGQLAPQAAARFNRIAGDDAAGER</sequence>
<dbReference type="SUPFAM" id="SSF51735">
    <property type="entry name" value="NAD(P)-binding Rossmann-fold domains"/>
    <property type="match status" value="1"/>
</dbReference>
<dbReference type="Pfam" id="PF00106">
    <property type="entry name" value="adh_short"/>
    <property type="match status" value="1"/>
</dbReference>
<dbReference type="Gene3D" id="3.40.50.720">
    <property type="entry name" value="NAD(P)-binding Rossmann-like Domain"/>
    <property type="match status" value="1"/>
</dbReference>
<dbReference type="PANTHER" id="PTHR44196">
    <property type="entry name" value="DEHYDROGENASE/REDUCTASE SDR FAMILY MEMBER 7B"/>
    <property type="match status" value="1"/>
</dbReference>
<dbReference type="RefSeq" id="WP_378060629.1">
    <property type="nucleotide sequence ID" value="NZ_JBHSIS010000022.1"/>
</dbReference>
<dbReference type="CDD" id="cd05233">
    <property type="entry name" value="SDR_c"/>
    <property type="match status" value="1"/>
</dbReference>
<dbReference type="PANTHER" id="PTHR44196:SF1">
    <property type="entry name" value="DEHYDROGENASE_REDUCTASE SDR FAMILY MEMBER 7B"/>
    <property type="match status" value="1"/>
</dbReference>
<evidence type="ECO:0000313" key="3">
    <source>
        <dbReference type="EMBL" id="MFC4858263.1"/>
    </source>
</evidence>
<dbReference type="PRINTS" id="PR00081">
    <property type="entry name" value="GDHRDH"/>
</dbReference>
<dbReference type="InterPro" id="IPR036291">
    <property type="entry name" value="NAD(P)-bd_dom_sf"/>
</dbReference>
<accession>A0ABV9S930</accession>